<dbReference type="InterPro" id="IPR052964">
    <property type="entry name" value="Sporulation_signal_mat"/>
</dbReference>
<dbReference type="AlphaFoldDB" id="A0A517U2R7"/>
<evidence type="ECO:0000313" key="8">
    <source>
        <dbReference type="Proteomes" id="UP000317909"/>
    </source>
</evidence>
<comment type="subcellular location">
    <subcellularLocation>
        <location evidence="1">Endomembrane system</location>
        <topology evidence="1">Multi-pass membrane protein</topology>
    </subcellularLocation>
</comment>
<reference evidence="7 8" key="1">
    <citation type="submission" date="2019-02" db="EMBL/GenBank/DDBJ databases">
        <title>Deep-cultivation of Planctomycetes and their phenomic and genomic characterization uncovers novel biology.</title>
        <authorList>
            <person name="Wiegand S."/>
            <person name="Jogler M."/>
            <person name="Boedeker C."/>
            <person name="Pinto D."/>
            <person name="Vollmers J."/>
            <person name="Rivas-Marin E."/>
            <person name="Kohn T."/>
            <person name="Peeters S.H."/>
            <person name="Heuer A."/>
            <person name="Rast P."/>
            <person name="Oberbeckmann S."/>
            <person name="Bunk B."/>
            <person name="Jeske O."/>
            <person name="Meyerdierks A."/>
            <person name="Storesund J.E."/>
            <person name="Kallscheuer N."/>
            <person name="Luecker S."/>
            <person name="Lage O.M."/>
            <person name="Pohl T."/>
            <person name="Merkel B.J."/>
            <person name="Hornburger P."/>
            <person name="Mueller R.-W."/>
            <person name="Bruemmer F."/>
            <person name="Labrenz M."/>
            <person name="Spormann A.M."/>
            <person name="Op den Camp H."/>
            <person name="Overmann J."/>
            <person name="Amann R."/>
            <person name="Jetten M.S.M."/>
            <person name="Mascher T."/>
            <person name="Medema M.H."/>
            <person name="Devos D.P."/>
            <person name="Kaster A.-K."/>
            <person name="Ovreas L."/>
            <person name="Rohde M."/>
            <person name="Galperin M.Y."/>
            <person name="Jogler C."/>
        </authorList>
    </citation>
    <scope>NUCLEOTIDE SEQUENCE [LARGE SCALE GENOMIC DNA]</scope>
    <source>
        <strain evidence="7 8">I41</strain>
    </source>
</reference>
<proteinExistence type="predicted"/>
<keyword evidence="3 5" id="KW-1133">Transmembrane helix</keyword>
<dbReference type="InterPro" id="IPR053934">
    <property type="entry name" value="HTTM_dom"/>
</dbReference>
<evidence type="ECO:0000259" key="6">
    <source>
        <dbReference type="SMART" id="SM00752"/>
    </source>
</evidence>
<keyword evidence="2 5" id="KW-0812">Transmembrane</keyword>
<dbReference type="PANTHER" id="PTHR39535:SF2">
    <property type="entry name" value="HTTM DOMAIN-CONTAINING PROTEIN"/>
    <property type="match status" value="1"/>
</dbReference>
<evidence type="ECO:0000313" key="7">
    <source>
        <dbReference type="EMBL" id="QDT74922.1"/>
    </source>
</evidence>
<evidence type="ECO:0000256" key="3">
    <source>
        <dbReference type="ARBA" id="ARBA00022989"/>
    </source>
</evidence>
<dbReference type="KEGG" id="llh:I41_41260"/>
<feature type="transmembrane region" description="Helical" evidence="5">
    <location>
        <begin position="234"/>
        <end position="257"/>
    </location>
</feature>
<dbReference type="RefSeq" id="WP_145434636.1">
    <property type="nucleotide sequence ID" value="NZ_CP036339.1"/>
</dbReference>
<dbReference type="Proteomes" id="UP000317909">
    <property type="component" value="Chromosome"/>
</dbReference>
<dbReference type="PANTHER" id="PTHR39535">
    <property type="entry name" value="SPORULATION-DELAYING PROTEIN SDPB"/>
    <property type="match status" value="1"/>
</dbReference>
<evidence type="ECO:0000256" key="1">
    <source>
        <dbReference type="ARBA" id="ARBA00004127"/>
    </source>
</evidence>
<dbReference type="OrthoDB" id="128729at2"/>
<dbReference type="SMART" id="SM00752">
    <property type="entry name" value="HTTM"/>
    <property type="match status" value="1"/>
</dbReference>
<dbReference type="InterPro" id="IPR011020">
    <property type="entry name" value="HTTM-like"/>
</dbReference>
<evidence type="ECO:0000256" key="4">
    <source>
        <dbReference type="ARBA" id="ARBA00023136"/>
    </source>
</evidence>
<gene>
    <name evidence="7" type="ORF">I41_41260</name>
</gene>
<organism evidence="7 8">
    <name type="scientific">Lacipirellula limnantheis</name>
    <dbReference type="NCBI Taxonomy" id="2528024"/>
    <lineage>
        <taxon>Bacteria</taxon>
        <taxon>Pseudomonadati</taxon>
        <taxon>Planctomycetota</taxon>
        <taxon>Planctomycetia</taxon>
        <taxon>Pirellulales</taxon>
        <taxon>Lacipirellulaceae</taxon>
        <taxon>Lacipirellula</taxon>
    </lineage>
</organism>
<name>A0A517U2R7_9BACT</name>
<dbReference type="GO" id="GO:0012505">
    <property type="term" value="C:endomembrane system"/>
    <property type="evidence" value="ECO:0007669"/>
    <property type="project" value="UniProtKB-SubCell"/>
</dbReference>
<feature type="domain" description="HTTM-like" evidence="6">
    <location>
        <begin position="24"/>
        <end position="301"/>
    </location>
</feature>
<feature type="transmembrane region" description="Helical" evidence="5">
    <location>
        <begin position="30"/>
        <end position="50"/>
    </location>
</feature>
<evidence type="ECO:0000256" key="5">
    <source>
        <dbReference type="SAM" id="Phobius"/>
    </source>
</evidence>
<feature type="transmembrane region" description="Helical" evidence="5">
    <location>
        <begin position="264"/>
        <end position="292"/>
    </location>
</feature>
<feature type="transmembrane region" description="Helical" evidence="5">
    <location>
        <begin position="90"/>
        <end position="123"/>
    </location>
</feature>
<sequence>MTTLVASTRNYFAELWRAWNNFWFTPTDPATLALIRLLAGGMMLYTHFIWSFDLAGFIGRDGYTPVEFLKQMPGREWSVWSIFDWIGPNWLLWTVHILALGVFLCLFLGLFSRIAAVLAYLLAVSYVQRVTPGAYFGLDKTNCMLAMYLMLGPCGARYSLDRLWRLRRGDASEPAPSTAANVAIRLMQLHLCVVYFFSALAKLEGNTWRLGTALWWAAGNYEYQSLPLTWLADWPILVALFTHLTVFWELSYPFLVWNRFSRQLVIWTAVAIHGGIALFMGMITFGLAMIFANLSFLKPETVRRWVDPVASRVSLALVGKKVG</sequence>
<keyword evidence="8" id="KW-1185">Reference proteome</keyword>
<accession>A0A517U2R7</accession>
<dbReference type="Pfam" id="PF05090">
    <property type="entry name" value="HTTM"/>
    <property type="match status" value="1"/>
</dbReference>
<evidence type="ECO:0000256" key="2">
    <source>
        <dbReference type="ARBA" id="ARBA00022692"/>
    </source>
</evidence>
<dbReference type="EMBL" id="CP036339">
    <property type="protein sequence ID" value="QDT74922.1"/>
    <property type="molecule type" value="Genomic_DNA"/>
</dbReference>
<keyword evidence="4 5" id="KW-0472">Membrane</keyword>
<protein>
    <submittedName>
        <fullName evidence="7">Vitamin K-dependent gamma-carboxylase</fullName>
    </submittedName>
</protein>